<evidence type="ECO:0000256" key="4">
    <source>
        <dbReference type="SAM" id="MobiDB-lite"/>
    </source>
</evidence>
<reference evidence="6 7" key="1">
    <citation type="journal article" date="2013" name="Mar. Genomics">
        <title>Expression of sulfatases in Rhodopirellula baltica and the diversity of sulfatases in the genus Rhodopirellula.</title>
        <authorList>
            <person name="Wegner C.E."/>
            <person name="Richter-Heitmann T."/>
            <person name="Klindworth A."/>
            <person name="Klockow C."/>
            <person name="Richter M."/>
            <person name="Achstetter T."/>
            <person name="Glockner F.O."/>
            <person name="Harder J."/>
        </authorList>
    </citation>
    <scope>NUCLEOTIDE SEQUENCE [LARGE SCALE GENOMIC DNA]</scope>
    <source>
        <strain evidence="6 7">SM41</strain>
    </source>
</reference>
<organism evidence="6 7">
    <name type="scientific">Rhodopirellula sallentina SM41</name>
    <dbReference type="NCBI Taxonomy" id="1263870"/>
    <lineage>
        <taxon>Bacteria</taxon>
        <taxon>Pseudomonadati</taxon>
        <taxon>Planctomycetota</taxon>
        <taxon>Planctomycetia</taxon>
        <taxon>Pirellulales</taxon>
        <taxon>Pirellulaceae</taxon>
        <taxon>Rhodopirellula</taxon>
    </lineage>
</organism>
<keyword evidence="1" id="KW-0805">Transcription regulation</keyword>
<dbReference type="PANTHER" id="PTHR33154">
    <property type="entry name" value="TRANSCRIPTIONAL REGULATOR, ARSR FAMILY"/>
    <property type="match status" value="1"/>
</dbReference>
<dbReference type="NCBIfam" id="NF033788">
    <property type="entry name" value="HTH_metalloreg"/>
    <property type="match status" value="1"/>
</dbReference>
<dbReference type="InterPro" id="IPR051081">
    <property type="entry name" value="HTH_MetalResp_TranReg"/>
</dbReference>
<keyword evidence="3" id="KW-0804">Transcription</keyword>
<dbReference type="InterPro" id="IPR036388">
    <property type="entry name" value="WH-like_DNA-bd_sf"/>
</dbReference>
<dbReference type="GO" id="GO:0003700">
    <property type="term" value="F:DNA-binding transcription factor activity"/>
    <property type="evidence" value="ECO:0007669"/>
    <property type="project" value="InterPro"/>
</dbReference>
<evidence type="ECO:0000313" key="7">
    <source>
        <dbReference type="Proteomes" id="UP000011885"/>
    </source>
</evidence>
<gene>
    <name evidence="6" type="ORF">RSSM_05486</name>
</gene>
<dbReference type="PRINTS" id="PR00778">
    <property type="entry name" value="HTHARSR"/>
</dbReference>
<dbReference type="CDD" id="cd00090">
    <property type="entry name" value="HTH_ARSR"/>
    <property type="match status" value="1"/>
</dbReference>
<dbReference type="PANTHER" id="PTHR33154:SF18">
    <property type="entry name" value="ARSENICAL RESISTANCE OPERON REPRESSOR"/>
    <property type="match status" value="1"/>
</dbReference>
<dbReference type="SUPFAM" id="SSF46785">
    <property type="entry name" value="Winged helix' DNA-binding domain"/>
    <property type="match status" value="1"/>
</dbReference>
<evidence type="ECO:0000259" key="5">
    <source>
        <dbReference type="PROSITE" id="PS50987"/>
    </source>
</evidence>
<dbReference type="AlphaFoldDB" id="M5TV77"/>
<feature type="region of interest" description="Disordered" evidence="4">
    <location>
        <begin position="123"/>
        <end position="143"/>
    </location>
</feature>
<dbReference type="InterPro" id="IPR036390">
    <property type="entry name" value="WH_DNA-bd_sf"/>
</dbReference>
<dbReference type="Gene3D" id="1.10.10.10">
    <property type="entry name" value="Winged helix-like DNA-binding domain superfamily/Winged helix DNA-binding domain"/>
    <property type="match status" value="1"/>
</dbReference>
<evidence type="ECO:0000256" key="3">
    <source>
        <dbReference type="ARBA" id="ARBA00023163"/>
    </source>
</evidence>
<dbReference type="PATRIC" id="fig|1263870.3.peg.5814"/>
<dbReference type="PROSITE" id="PS50987">
    <property type="entry name" value="HTH_ARSR_2"/>
    <property type="match status" value="1"/>
</dbReference>
<dbReference type="Proteomes" id="UP000011885">
    <property type="component" value="Unassembled WGS sequence"/>
</dbReference>
<dbReference type="SMART" id="SM00418">
    <property type="entry name" value="HTH_ARSR"/>
    <property type="match status" value="1"/>
</dbReference>
<dbReference type="GO" id="GO:0003677">
    <property type="term" value="F:DNA binding"/>
    <property type="evidence" value="ECO:0007669"/>
    <property type="project" value="UniProtKB-KW"/>
</dbReference>
<dbReference type="Pfam" id="PF01022">
    <property type="entry name" value="HTH_5"/>
    <property type="match status" value="1"/>
</dbReference>
<dbReference type="InterPro" id="IPR001845">
    <property type="entry name" value="HTH_ArsR_DNA-bd_dom"/>
</dbReference>
<sequence length="143" mass="15856">MATQTKARPGSGKSGRAGSTKTQRSNSGNSETAIDEMFRAFSDRTRLRILNLLLRGEMCVGDLVSILEMSQPRVSQHLSCLRNSGLVVGRREGQWNHYSLAKPNSPFHRQLLKCLKLASAEMPESEQDEQRADALDHDGHCCS</sequence>
<protein>
    <submittedName>
        <fullName evidence="6">ArsR family transcriptional regulator</fullName>
    </submittedName>
</protein>
<dbReference type="EMBL" id="ANOH01000384">
    <property type="protein sequence ID" value="EMI53075.1"/>
    <property type="molecule type" value="Genomic_DNA"/>
</dbReference>
<feature type="compositionally biased region" description="Basic and acidic residues" evidence="4">
    <location>
        <begin position="128"/>
        <end position="143"/>
    </location>
</feature>
<evidence type="ECO:0000256" key="1">
    <source>
        <dbReference type="ARBA" id="ARBA00023015"/>
    </source>
</evidence>
<accession>M5TV77</accession>
<feature type="compositionally biased region" description="Polar residues" evidence="4">
    <location>
        <begin position="17"/>
        <end position="31"/>
    </location>
</feature>
<name>M5TV77_9BACT</name>
<evidence type="ECO:0000256" key="2">
    <source>
        <dbReference type="ARBA" id="ARBA00023125"/>
    </source>
</evidence>
<keyword evidence="2" id="KW-0238">DNA-binding</keyword>
<feature type="region of interest" description="Disordered" evidence="4">
    <location>
        <begin position="1"/>
        <end position="31"/>
    </location>
</feature>
<keyword evidence="7" id="KW-1185">Reference proteome</keyword>
<evidence type="ECO:0000313" key="6">
    <source>
        <dbReference type="EMBL" id="EMI53075.1"/>
    </source>
</evidence>
<proteinExistence type="predicted"/>
<comment type="caution">
    <text evidence="6">The sequence shown here is derived from an EMBL/GenBank/DDBJ whole genome shotgun (WGS) entry which is preliminary data.</text>
</comment>
<feature type="domain" description="HTH arsR-type" evidence="5">
    <location>
        <begin position="26"/>
        <end position="124"/>
    </location>
</feature>
<dbReference type="RefSeq" id="WP_008686432.1">
    <property type="nucleotide sequence ID" value="NZ_ANOH01000384.1"/>
</dbReference>
<dbReference type="InterPro" id="IPR011991">
    <property type="entry name" value="ArsR-like_HTH"/>
</dbReference>